<dbReference type="PANTHER" id="PTHR31528:SF3">
    <property type="entry name" value="THIAMINE BIOSYNTHESIS PROTEIN HI_0357-RELATED"/>
    <property type="match status" value="1"/>
</dbReference>
<dbReference type="OrthoDB" id="5348911at2"/>
<dbReference type="PANTHER" id="PTHR31528">
    <property type="entry name" value="4-AMINO-5-HYDROXYMETHYL-2-METHYLPYRIMIDINE PHOSPHATE SYNTHASE THI11-RELATED"/>
    <property type="match status" value="1"/>
</dbReference>
<dbReference type="Proteomes" id="UP000294489">
    <property type="component" value="Unassembled WGS sequence"/>
</dbReference>
<feature type="signal peptide" evidence="1">
    <location>
        <begin position="1"/>
        <end position="23"/>
    </location>
</feature>
<organism evidence="3 4">
    <name type="scientific">Modicisalibacter xianhensis</name>
    <dbReference type="NCBI Taxonomy" id="442341"/>
    <lineage>
        <taxon>Bacteria</taxon>
        <taxon>Pseudomonadati</taxon>
        <taxon>Pseudomonadota</taxon>
        <taxon>Gammaproteobacteria</taxon>
        <taxon>Oceanospirillales</taxon>
        <taxon>Halomonadaceae</taxon>
        <taxon>Modicisalibacter</taxon>
    </lineage>
</organism>
<proteinExistence type="predicted"/>
<dbReference type="Gene3D" id="3.40.190.10">
    <property type="entry name" value="Periplasmic binding protein-like II"/>
    <property type="match status" value="2"/>
</dbReference>
<dbReference type="SUPFAM" id="SSF53850">
    <property type="entry name" value="Periplasmic binding protein-like II"/>
    <property type="match status" value="1"/>
</dbReference>
<accession>A0A4R8FRI3</accession>
<dbReference type="InterPro" id="IPR015168">
    <property type="entry name" value="SsuA/THI5"/>
</dbReference>
<dbReference type="Pfam" id="PF09084">
    <property type="entry name" value="NMT1"/>
    <property type="match status" value="1"/>
</dbReference>
<dbReference type="GO" id="GO:0009228">
    <property type="term" value="P:thiamine biosynthetic process"/>
    <property type="evidence" value="ECO:0007669"/>
    <property type="project" value="InterPro"/>
</dbReference>
<dbReference type="EMBL" id="SOEC01000008">
    <property type="protein sequence ID" value="TDX29165.1"/>
    <property type="molecule type" value="Genomic_DNA"/>
</dbReference>
<gene>
    <name evidence="3" type="ORF">DFO67_108209</name>
</gene>
<dbReference type="AlphaFoldDB" id="A0A4R8FRI3"/>
<name>A0A4R8FRI3_9GAMM</name>
<evidence type="ECO:0000313" key="3">
    <source>
        <dbReference type="EMBL" id="TDX29165.1"/>
    </source>
</evidence>
<dbReference type="InterPro" id="IPR027939">
    <property type="entry name" value="NMT1/THI5"/>
</dbReference>
<evidence type="ECO:0000313" key="4">
    <source>
        <dbReference type="Proteomes" id="UP000294489"/>
    </source>
</evidence>
<feature type="domain" description="SsuA/THI5-like" evidence="2">
    <location>
        <begin position="96"/>
        <end position="309"/>
    </location>
</feature>
<feature type="chain" id="PRO_5020992065" evidence="1">
    <location>
        <begin position="24"/>
        <end position="377"/>
    </location>
</feature>
<evidence type="ECO:0000259" key="2">
    <source>
        <dbReference type="Pfam" id="PF09084"/>
    </source>
</evidence>
<evidence type="ECO:0000256" key="1">
    <source>
        <dbReference type="SAM" id="SignalP"/>
    </source>
</evidence>
<sequence length="377" mass="41373">MKQRLYRVLALAMLLLSATGFFAAVGHADNHVLAETAVQAARVVASPAGNATGEIPGSKANTMPVTSPVIITGDPEPIVPPPAHPLRVALDWYLTPYHAALIVARERGLFEREGLEVTLTQPADPTVPPKLVAAQHVELALTSQPRLHLLVDQGLPLIRVGTLVPLPLATLIVRQEANLQSLSDIQGKTVGYVFEEPARLLLDGILEKHALSSDDVELKRIDFGLNSSLAEAEVDAVVGAQRHVTRRQLEQSGIRVVEFPLGETDLPLYDELILIANRDSLQQHGSDIRRFLDALQQATLWLINHPDDAWELIRKAEPGLDTQANADAWPDTLRYLALRPAAVQAERYHRFETYLLQQGLIESLTPAKRLATDITHP</sequence>
<protein>
    <submittedName>
        <fullName evidence="3">Putative hydroxymethylpyrimidine transport system substrate-binding protein</fullName>
    </submittedName>
</protein>
<keyword evidence="1" id="KW-0732">Signal</keyword>
<comment type="caution">
    <text evidence="3">The sequence shown here is derived from an EMBL/GenBank/DDBJ whole genome shotgun (WGS) entry which is preliminary data.</text>
</comment>
<reference evidence="3 4" key="1">
    <citation type="submission" date="2019-03" db="EMBL/GenBank/DDBJ databases">
        <title>Freshwater and sediment microbial communities from various areas in North America, analyzing microbe dynamics in response to fracking.</title>
        <authorList>
            <person name="Lamendella R."/>
        </authorList>
    </citation>
    <scope>NUCLEOTIDE SEQUENCE [LARGE SCALE GENOMIC DNA]</scope>
    <source>
        <strain evidence="3 4">6_TX</strain>
    </source>
</reference>